<evidence type="ECO:0000313" key="2">
    <source>
        <dbReference type="EMBL" id="GBL92788.1"/>
    </source>
</evidence>
<sequence length="136" mass="15365">MSEKREGKSGNTNADSESLKLPQDGNFFNCSRVAVRVPAIWANNVKMYFAKIEANFMIAGIVREQTKFDTLVAALDPQTLTHVNDLLYSPPTDNRFTGLKSRLLSEFKVSENKKVKALLEDLDLEDRKPSSLLRQM</sequence>
<dbReference type="Pfam" id="PF23055">
    <property type="entry name" value="DUF7041"/>
    <property type="match status" value="1"/>
</dbReference>
<name>A0A4Y2BL43_ARAVE</name>
<feature type="domain" description="DUF7041" evidence="1">
    <location>
        <begin position="37"/>
        <end position="120"/>
    </location>
</feature>
<reference evidence="2 3" key="1">
    <citation type="journal article" date="2019" name="Sci. Rep.">
        <title>Orb-weaving spider Araneus ventricosus genome elucidates the spidroin gene catalogue.</title>
        <authorList>
            <person name="Kono N."/>
            <person name="Nakamura H."/>
            <person name="Ohtoshi R."/>
            <person name="Moran D.A.P."/>
            <person name="Shinohara A."/>
            <person name="Yoshida Y."/>
            <person name="Fujiwara M."/>
            <person name="Mori M."/>
            <person name="Tomita M."/>
            <person name="Arakawa K."/>
        </authorList>
    </citation>
    <scope>NUCLEOTIDE SEQUENCE [LARGE SCALE GENOMIC DNA]</scope>
</reference>
<protein>
    <recommendedName>
        <fullName evidence="1">DUF7041 domain-containing protein</fullName>
    </recommendedName>
</protein>
<proteinExistence type="predicted"/>
<evidence type="ECO:0000259" key="1">
    <source>
        <dbReference type="Pfam" id="PF23055"/>
    </source>
</evidence>
<dbReference type="EMBL" id="BGPR01000089">
    <property type="protein sequence ID" value="GBL92788.1"/>
    <property type="molecule type" value="Genomic_DNA"/>
</dbReference>
<dbReference type="Proteomes" id="UP000499080">
    <property type="component" value="Unassembled WGS sequence"/>
</dbReference>
<dbReference type="AlphaFoldDB" id="A0A4Y2BL43"/>
<dbReference type="PANTHER" id="PTHR33327">
    <property type="entry name" value="ENDONUCLEASE"/>
    <property type="match status" value="1"/>
</dbReference>
<dbReference type="OrthoDB" id="10257314at2759"/>
<keyword evidence="3" id="KW-1185">Reference proteome</keyword>
<accession>A0A4Y2BL43</accession>
<dbReference type="InterPro" id="IPR055469">
    <property type="entry name" value="DUF7041"/>
</dbReference>
<organism evidence="2 3">
    <name type="scientific">Araneus ventricosus</name>
    <name type="common">Orbweaver spider</name>
    <name type="synonym">Epeira ventricosa</name>
    <dbReference type="NCBI Taxonomy" id="182803"/>
    <lineage>
        <taxon>Eukaryota</taxon>
        <taxon>Metazoa</taxon>
        <taxon>Ecdysozoa</taxon>
        <taxon>Arthropoda</taxon>
        <taxon>Chelicerata</taxon>
        <taxon>Arachnida</taxon>
        <taxon>Araneae</taxon>
        <taxon>Araneomorphae</taxon>
        <taxon>Entelegynae</taxon>
        <taxon>Araneoidea</taxon>
        <taxon>Araneidae</taxon>
        <taxon>Araneus</taxon>
    </lineage>
</organism>
<dbReference type="PANTHER" id="PTHR33327:SF3">
    <property type="entry name" value="RNA-DIRECTED DNA POLYMERASE"/>
    <property type="match status" value="1"/>
</dbReference>
<gene>
    <name evidence="2" type="ORF">AVEN_4501_1</name>
</gene>
<evidence type="ECO:0000313" key="3">
    <source>
        <dbReference type="Proteomes" id="UP000499080"/>
    </source>
</evidence>
<comment type="caution">
    <text evidence="2">The sequence shown here is derived from an EMBL/GenBank/DDBJ whole genome shotgun (WGS) entry which is preliminary data.</text>
</comment>